<dbReference type="OrthoDB" id="4867at2157"/>
<name>A0A7D5LZS4_9ARCH</name>
<evidence type="ECO:0000313" key="2">
    <source>
        <dbReference type="Proteomes" id="UP000509771"/>
    </source>
</evidence>
<protein>
    <submittedName>
        <fullName evidence="1">Uncharacterized protein</fullName>
    </submittedName>
</protein>
<gene>
    <name evidence="1" type="ORF">C5F47_05115</name>
</gene>
<sequence>MDKNSEIIKTEIIRVLNENGKIRGTELAKRVIEKVGNEKIVYREISALVEAGEIDKKVHSRSHIEYELINLSESVNSQLKNLHKEVEMIYEEISNFEKMVKEEKFSFHERLRSIIHQIHIIQSTDGIMKLLSYYPAFRKDQMYSQITRKINDCWESIMNSIMHQEEGDFLNEVLANLRIAQIDSKNVN</sequence>
<keyword evidence="2" id="KW-1185">Reference proteome</keyword>
<dbReference type="RefSeq" id="WP_179360068.1">
    <property type="nucleotide sequence ID" value="NZ_CP026993.1"/>
</dbReference>
<proteinExistence type="predicted"/>
<dbReference type="EMBL" id="CP026993">
    <property type="protein sequence ID" value="QLH02972.1"/>
    <property type="molecule type" value="Genomic_DNA"/>
</dbReference>
<organism evidence="1 2">
    <name type="scientific">Nitrosopumilus cobalaminigenes</name>
    <dbReference type="NCBI Taxonomy" id="1470066"/>
    <lineage>
        <taxon>Archaea</taxon>
        <taxon>Nitrososphaerota</taxon>
        <taxon>Nitrososphaeria</taxon>
        <taxon>Nitrosopumilales</taxon>
        <taxon>Nitrosopumilaceae</taxon>
        <taxon>Nitrosopumilus</taxon>
    </lineage>
</organism>
<reference evidence="1 2" key="1">
    <citation type="submission" date="2018-02" db="EMBL/GenBank/DDBJ databases">
        <title>Complete genome of Nitrosopumilus cobalaminigenes HCA1.</title>
        <authorList>
            <person name="Qin W."/>
            <person name="Zheng Y."/>
            <person name="Stahl D.A."/>
        </authorList>
    </citation>
    <scope>NUCLEOTIDE SEQUENCE [LARGE SCALE GENOMIC DNA]</scope>
    <source>
        <strain evidence="1 2">HCA1</strain>
    </source>
</reference>
<dbReference type="InterPro" id="IPR036390">
    <property type="entry name" value="WH_DNA-bd_sf"/>
</dbReference>
<dbReference type="KEGG" id="ncl:C5F47_05115"/>
<dbReference type="Proteomes" id="UP000509771">
    <property type="component" value="Chromosome"/>
</dbReference>
<evidence type="ECO:0000313" key="1">
    <source>
        <dbReference type="EMBL" id="QLH02972.1"/>
    </source>
</evidence>
<accession>A0A7D5LZS4</accession>
<dbReference type="SUPFAM" id="SSF46785">
    <property type="entry name" value="Winged helix' DNA-binding domain"/>
    <property type="match status" value="1"/>
</dbReference>
<dbReference type="GeneID" id="56059395"/>
<dbReference type="AlphaFoldDB" id="A0A7D5LZS4"/>